<dbReference type="EMBL" id="CACRUX010000012">
    <property type="protein sequence ID" value="VYT71699.1"/>
    <property type="molecule type" value="Genomic_DNA"/>
</dbReference>
<sequence length="311" mass="34186">MEIVLALLPYLTAGFCAAVVSRFTGVALSFIVVPTLLIWGATPAELVSFMLTFAVYNGFTSETQDFRLNIKNLVLFKGWRLAIPLVGSVVLSFIMPPAAIAFFIFCFIAELAMSMYNRLPANEKPELKGVILSVVTAAVWCLVGVFAVRLLPVDYYFILVGLGILGLTAFTWYASKHRDAFRGTWSVIWNFLLLFLGLFGLDISIYAKALRRSFPSKQDVMIPVIYFVAAFVGVLALFASDFLFSMEALVAAVGAAIGMRLFGMYEFSQRGTFSYAAIAVTILAVVSLYLVSPAPHGLVNMEELFNVYTGQ</sequence>
<evidence type="ECO:0000313" key="2">
    <source>
        <dbReference type="EMBL" id="VYT71699.1"/>
    </source>
</evidence>
<keyword evidence="1" id="KW-0472">Membrane</keyword>
<reference evidence="2" key="1">
    <citation type="submission" date="2019-11" db="EMBL/GenBank/DDBJ databases">
        <authorList>
            <person name="Feng L."/>
        </authorList>
    </citation>
    <scope>NUCLEOTIDE SEQUENCE</scope>
    <source>
        <strain evidence="2">VrattiLFYP33</strain>
    </source>
</reference>
<feature type="transmembrane region" description="Helical" evidence="1">
    <location>
        <begin position="219"/>
        <end position="238"/>
    </location>
</feature>
<proteinExistence type="predicted"/>
<keyword evidence="1" id="KW-0812">Transmembrane</keyword>
<name>A0A6N2YXB9_9FIRM</name>
<feature type="transmembrane region" description="Helical" evidence="1">
    <location>
        <begin position="79"/>
        <end position="109"/>
    </location>
</feature>
<gene>
    <name evidence="2" type="ORF">VRLFYP33_00355</name>
</gene>
<feature type="transmembrane region" description="Helical" evidence="1">
    <location>
        <begin position="187"/>
        <end position="207"/>
    </location>
</feature>
<dbReference type="RefSeq" id="WP_021841114.1">
    <property type="nucleotide sequence ID" value="NZ_CACRUX010000012.1"/>
</dbReference>
<feature type="transmembrane region" description="Helical" evidence="1">
    <location>
        <begin position="244"/>
        <end position="262"/>
    </location>
</feature>
<evidence type="ECO:0000256" key="1">
    <source>
        <dbReference type="SAM" id="Phobius"/>
    </source>
</evidence>
<feature type="transmembrane region" description="Helical" evidence="1">
    <location>
        <begin position="26"/>
        <end position="59"/>
    </location>
</feature>
<feature type="transmembrane region" description="Helical" evidence="1">
    <location>
        <begin position="129"/>
        <end position="148"/>
    </location>
</feature>
<keyword evidence="1" id="KW-1133">Transmembrane helix</keyword>
<feature type="transmembrane region" description="Helical" evidence="1">
    <location>
        <begin position="155"/>
        <end position="175"/>
    </location>
</feature>
<protein>
    <submittedName>
        <fullName evidence="2">Uncharacterized protein</fullName>
    </submittedName>
</protein>
<dbReference type="AlphaFoldDB" id="A0A6N2YXB9"/>
<feature type="transmembrane region" description="Helical" evidence="1">
    <location>
        <begin position="274"/>
        <end position="292"/>
    </location>
</feature>
<accession>A0A6N2YXB9</accession>
<organism evidence="2">
    <name type="scientific">Veillonella ratti</name>
    <dbReference type="NCBI Taxonomy" id="103892"/>
    <lineage>
        <taxon>Bacteria</taxon>
        <taxon>Bacillati</taxon>
        <taxon>Bacillota</taxon>
        <taxon>Negativicutes</taxon>
        <taxon>Veillonellales</taxon>
        <taxon>Veillonellaceae</taxon>
        <taxon>Veillonella</taxon>
    </lineage>
</organism>